<keyword evidence="1" id="KW-1133">Transmembrane helix</keyword>
<comment type="caution">
    <text evidence="3">The sequence shown here is derived from an EMBL/GenBank/DDBJ whole genome shotgun (WGS) entry which is preliminary data.</text>
</comment>
<reference evidence="3 4" key="1">
    <citation type="submission" date="2019-08" db="EMBL/GenBank/DDBJ databases">
        <title>Lentzea from Indian Himalayas.</title>
        <authorList>
            <person name="Mandal S."/>
            <person name="Mallick Gupta A."/>
            <person name="Maiti P.K."/>
            <person name="Sarkar J."/>
            <person name="Mandal S."/>
        </authorList>
    </citation>
    <scope>NUCLEOTIDE SEQUENCE [LARGE SCALE GENOMIC DNA]</scope>
    <source>
        <strain evidence="3 4">PSKA42</strain>
    </source>
</reference>
<name>A0ABX1FLB9_9PSEU</name>
<feature type="domain" description="DUF7134" evidence="2">
    <location>
        <begin position="6"/>
        <end position="113"/>
    </location>
</feature>
<accession>A0ABX1FLB9</accession>
<evidence type="ECO:0000313" key="4">
    <source>
        <dbReference type="Proteomes" id="UP001515943"/>
    </source>
</evidence>
<feature type="transmembrane region" description="Helical" evidence="1">
    <location>
        <begin position="7"/>
        <end position="27"/>
    </location>
</feature>
<feature type="transmembrane region" description="Helical" evidence="1">
    <location>
        <begin position="33"/>
        <end position="50"/>
    </location>
</feature>
<protein>
    <recommendedName>
        <fullName evidence="2">DUF7134 domain-containing protein</fullName>
    </recommendedName>
</protein>
<evidence type="ECO:0000256" key="1">
    <source>
        <dbReference type="SAM" id="Phobius"/>
    </source>
</evidence>
<dbReference type="Proteomes" id="UP001515943">
    <property type="component" value="Unassembled WGS sequence"/>
</dbReference>
<gene>
    <name evidence="3" type="ORF">FXN61_22255</name>
</gene>
<dbReference type="InterPro" id="IPR055558">
    <property type="entry name" value="DUF7134"/>
</dbReference>
<keyword evidence="1" id="KW-0812">Transmembrane</keyword>
<keyword evidence="4" id="KW-1185">Reference proteome</keyword>
<sequence length="113" mass="11959">MIRKLHLYLVDVAAALVIAVLVGYAVVEHQDRPWWLVVPAVVGVALPVAVRRLWPVTTLAMITAATAAVVIGQVVPVQALGAPIAAICFALYTVAVERDLRWSLTGLAVAVVA</sequence>
<keyword evidence="1" id="KW-0472">Membrane</keyword>
<proteinExistence type="predicted"/>
<feature type="transmembrane region" description="Helical" evidence="1">
    <location>
        <begin position="80"/>
        <end position="96"/>
    </location>
</feature>
<organism evidence="3 4">
    <name type="scientific">Lentzea indica</name>
    <dbReference type="NCBI Taxonomy" id="2604800"/>
    <lineage>
        <taxon>Bacteria</taxon>
        <taxon>Bacillati</taxon>
        <taxon>Actinomycetota</taxon>
        <taxon>Actinomycetes</taxon>
        <taxon>Pseudonocardiales</taxon>
        <taxon>Pseudonocardiaceae</taxon>
        <taxon>Lentzea</taxon>
    </lineage>
</organism>
<evidence type="ECO:0000313" key="3">
    <source>
        <dbReference type="EMBL" id="NKE59386.1"/>
    </source>
</evidence>
<dbReference type="RefSeq" id="WP_376770703.1">
    <property type="nucleotide sequence ID" value="NZ_VSRL01000081.1"/>
</dbReference>
<dbReference type="Pfam" id="PF23539">
    <property type="entry name" value="DUF7134"/>
    <property type="match status" value="1"/>
</dbReference>
<dbReference type="EMBL" id="VSRL01000081">
    <property type="protein sequence ID" value="NKE59386.1"/>
    <property type="molecule type" value="Genomic_DNA"/>
</dbReference>
<feature type="non-terminal residue" evidence="3">
    <location>
        <position position="113"/>
    </location>
</feature>
<evidence type="ECO:0000259" key="2">
    <source>
        <dbReference type="Pfam" id="PF23539"/>
    </source>
</evidence>